<dbReference type="AlphaFoldDB" id="A0AA35W1I1"/>
<sequence length="134" mass="15732">MHKIKTKLFQFHDKRKSKLWLGPPLRCYQRPRDTERNLNLITTMPREAGNEHHLFYLSMKLHFVHHCFGLIHCRSSNFHKPATNKETERFFSTSSTSQGGEWNLVSRSSTSSSSFCCTFRSLRFNSILKISLKP</sequence>
<accession>A0AA35W1I1</accession>
<proteinExistence type="predicted"/>
<name>A0AA35W1I1_LACSI</name>
<organism evidence="1 2">
    <name type="scientific">Lactuca saligna</name>
    <name type="common">Willowleaf lettuce</name>
    <dbReference type="NCBI Taxonomy" id="75948"/>
    <lineage>
        <taxon>Eukaryota</taxon>
        <taxon>Viridiplantae</taxon>
        <taxon>Streptophyta</taxon>
        <taxon>Embryophyta</taxon>
        <taxon>Tracheophyta</taxon>
        <taxon>Spermatophyta</taxon>
        <taxon>Magnoliopsida</taxon>
        <taxon>eudicotyledons</taxon>
        <taxon>Gunneridae</taxon>
        <taxon>Pentapetalae</taxon>
        <taxon>asterids</taxon>
        <taxon>campanulids</taxon>
        <taxon>Asterales</taxon>
        <taxon>Asteraceae</taxon>
        <taxon>Cichorioideae</taxon>
        <taxon>Cichorieae</taxon>
        <taxon>Lactucinae</taxon>
        <taxon>Lactuca</taxon>
    </lineage>
</organism>
<keyword evidence="2" id="KW-1185">Reference proteome</keyword>
<reference evidence="1" key="1">
    <citation type="submission" date="2023-04" db="EMBL/GenBank/DDBJ databases">
        <authorList>
            <person name="Vijverberg K."/>
            <person name="Xiong W."/>
            <person name="Schranz E."/>
        </authorList>
    </citation>
    <scope>NUCLEOTIDE SEQUENCE</scope>
</reference>
<evidence type="ECO:0000313" key="1">
    <source>
        <dbReference type="EMBL" id="CAI9272338.1"/>
    </source>
</evidence>
<evidence type="ECO:0000313" key="2">
    <source>
        <dbReference type="Proteomes" id="UP001177003"/>
    </source>
</evidence>
<dbReference type="Proteomes" id="UP001177003">
    <property type="component" value="Chromosome 2"/>
</dbReference>
<gene>
    <name evidence="1" type="ORF">LSALG_LOCUS12568</name>
</gene>
<dbReference type="EMBL" id="OX465078">
    <property type="protein sequence ID" value="CAI9272338.1"/>
    <property type="molecule type" value="Genomic_DNA"/>
</dbReference>
<protein>
    <submittedName>
        <fullName evidence="1">Uncharacterized protein</fullName>
    </submittedName>
</protein>